<evidence type="ECO:0000313" key="6">
    <source>
        <dbReference type="EMBL" id="CEJ08413.1"/>
    </source>
</evidence>
<dbReference type="InterPro" id="IPR036388">
    <property type="entry name" value="WH-like_DNA-bd_sf"/>
</dbReference>
<reference evidence="5" key="2">
    <citation type="submission" date="2020-01" db="EMBL/GenBank/DDBJ databases">
        <authorList>
            <person name="Hornung B."/>
        </authorList>
    </citation>
    <scope>NUCLEOTIDE SEQUENCE</scope>
    <source>
        <strain evidence="5">PacBioINE</strain>
    </source>
</reference>
<evidence type="ECO:0000256" key="1">
    <source>
        <dbReference type="ARBA" id="ARBA00011046"/>
    </source>
</evidence>
<keyword evidence="7" id="KW-1185">Reference proteome</keyword>
<dbReference type="GO" id="GO:0003677">
    <property type="term" value="F:DNA binding"/>
    <property type="evidence" value="ECO:0007669"/>
    <property type="project" value="UniProtKB-KW"/>
</dbReference>
<protein>
    <submittedName>
        <fullName evidence="5">Penicillinase repressor</fullName>
    </submittedName>
</protein>
<keyword evidence="2" id="KW-0805">Transcription regulation</keyword>
<evidence type="ECO:0000256" key="3">
    <source>
        <dbReference type="ARBA" id="ARBA00023125"/>
    </source>
</evidence>
<keyword evidence="4" id="KW-0804">Transcription</keyword>
<dbReference type="EMBL" id="CDGJ01000081">
    <property type="protein sequence ID" value="CEJ08413.1"/>
    <property type="molecule type" value="Genomic_DNA"/>
</dbReference>
<dbReference type="SUPFAM" id="SSF46785">
    <property type="entry name" value="Winged helix' DNA-binding domain"/>
    <property type="match status" value="1"/>
</dbReference>
<evidence type="ECO:0000256" key="4">
    <source>
        <dbReference type="ARBA" id="ARBA00023163"/>
    </source>
</evidence>
<sequence>MNKTSRISDAEWQVMNVLWEKAPITAMEVVEILRSSTGWKPTTVYTLISRLVSKKAIAIDKSSSPFVCRPMLTREEYRREERRSFLEKVYDGSLNLLLMNILAEDELSETEIDELKRILEKGGNKEG</sequence>
<dbReference type="EMBL" id="LR746496">
    <property type="protein sequence ID" value="CAA7602352.1"/>
    <property type="molecule type" value="Genomic_DNA"/>
</dbReference>
<comment type="similarity">
    <text evidence="1">Belongs to the BlaI transcriptional regulatory family.</text>
</comment>
<reference evidence="6" key="1">
    <citation type="submission" date="2014-11" db="EMBL/GenBank/DDBJ databases">
        <authorList>
            <person name="Hornung B.V."/>
        </authorList>
    </citation>
    <scope>NUCLEOTIDE SEQUENCE</scope>
    <source>
        <strain evidence="6">INE</strain>
    </source>
</reference>
<dbReference type="KEGG" id="aacx:DEACI_3026"/>
<proteinExistence type="inferred from homology"/>
<evidence type="ECO:0000313" key="5">
    <source>
        <dbReference type="EMBL" id="CAA7602352.1"/>
    </source>
</evidence>
<keyword evidence="3" id="KW-0238">DNA-binding</keyword>
<name>A0A8S0WH08_9FIRM</name>
<gene>
    <name evidence="6" type="ORF">DEACI_2889</name>
    <name evidence="5" type="ORF">DEACI_3026</name>
</gene>
<dbReference type="AlphaFoldDB" id="A0A8S0WH08"/>
<dbReference type="PIRSF" id="PIRSF019455">
    <property type="entry name" value="CopR_AtkY"/>
    <property type="match status" value="1"/>
</dbReference>
<organism evidence="5">
    <name type="scientific">Acididesulfobacillus acetoxydans</name>
    <dbReference type="NCBI Taxonomy" id="1561005"/>
    <lineage>
        <taxon>Bacteria</taxon>
        <taxon>Bacillati</taxon>
        <taxon>Bacillota</taxon>
        <taxon>Clostridia</taxon>
        <taxon>Eubacteriales</taxon>
        <taxon>Peptococcaceae</taxon>
        <taxon>Acididesulfobacillus</taxon>
    </lineage>
</organism>
<dbReference type="InterPro" id="IPR005650">
    <property type="entry name" value="BlaI_family"/>
</dbReference>
<accession>A0A8S0WH08</accession>
<evidence type="ECO:0000256" key="2">
    <source>
        <dbReference type="ARBA" id="ARBA00023015"/>
    </source>
</evidence>
<dbReference type="Proteomes" id="UP000836597">
    <property type="component" value="Chromosome"/>
</dbReference>
<dbReference type="Gene3D" id="1.10.4040.10">
    <property type="entry name" value="Penicillinase repressor domain"/>
    <property type="match status" value="1"/>
</dbReference>
<dbReference type="InterPro" id="IPR036390">
    <property type="entry name" value="WH_DNA-bd_sf"/>
</dbReference>
<dbReference type="RefSeq" id="WP_240985731.1">
    <property type="nucleotide sequence ID" value="NZ_CDGJ01000081.1"/>
</dbReference>
<dbReference type="Pfam" id="PF03965">
    <property type="entry name" value="Penicillinase_R"/>
    <property type="match status" value="1"/>
</dbReference>
<dbReference type="Proteomes" id="UP001071230">
    <property type="component" value="Unassembled WGS sequence"/>
</dbReference>
<evidence type="ECO:0000313" key="7">
    <source>
        <dbReference type="Proteomes" id="UP001071230"/>
    </source>
</evidence>
<dbReference type="GO" id="GO:0045892">
    <property type="term" value="P:negative regulation of DNA-templated transcription"/>
    <property type="evidence" value="ECO:0007669"/>
    <property type="project" value="InterPro"/>
</dbReference>
<dbReference type="Gene3D" id="1.10.10.10">
    <property type="entry name" value="Winged helix-like DNA-binding domain superfamily/Winged helix DNA-binding domain"/>
    <property type="match status" value="1"/>
</dbReference>